<feature type="transmembrane region" description="Helical" evidence="1">
    <location>
        <begin position="5"/>
        <end position="23"/>
    </location>
</feature>
<name>A0ABU5CHA6_9BACI</name>
<comment type="caution">
    <text evidence="2">The sequence shown here is derived from an EMBL/GenBank/DDBJ whole genome shotgun (WGS) entry which is preliminary data.</text>
</comment>
<dbReference type="EMBL" id="JAROCA020000001">
    <property type="protein sequence ID" value="MDY0405742.1"/>
    <property type="molecule type" value="Genomic_DNA"/>
</dbReference>
<keyword evidence="1" id="KW-0812">Transmembrane</keyword>
<keyword evidence="3" id="KW-1185">Reference proteome</keyword>
<evidence type="ECO:0000256" key="1">
    <source>
        <dbReference type="SAM" id="Phobius"/>
    </source>
</evidence>
<keyword evidence="1" id="KW-1133">Transmembrane helix</keyword>
<evidence type="ECO:0000313" key="3">
    <source>
        <dbReference type="Proteomes" id="UP001228376"/>
    </source>
</evidence>
<evidence type="ECO:0000313" key="2">
    <source>
        <dbReference type="EMBL" id="MDY0405742.1"/>
    </source>
</evidence>
<dbReference type="InterPro" id="IPR019649">
    <property type="entry name" value="DUF2512"/>
</dbReference>
<gene>
    <name evidence="2" type="ORF">P5G51_010375</name>
</gene>
<feature type="transmembrane region" description="Helical" evidence="1">
    <location>
        <begin position="86"/>
        <end position="108"/>
    </location>
</feature>
<dbReference type="RefSeq" id="WP_306065031.1">
    <property type="nucleotide sequence ID" value="NZ_JAROCA020000001.1"/>
</dbReference>
<accession>A0ABU5CHA6</accession>
<protein>
    <submittedName>
        <fullName evidence="2">DUF2512 family protein</fullName>
    </submittedName>
</protein>
<organism evidence="2 3">
    <name type="scientific">Tigheibacillus jepli</name>
    <dbReference type="NCBI Taxonomy" id="3035914"/>
    <lineage>
        <taxon>Bacteria</taxon>
        <taxon>Bacillati</taxon>
        <taxon>Bacillota</taxon>
        <taxon>Bacilli</taxon>
        <taxon>Bacillales</taxon>
        <taxon>Bacillaceae</taxon>
        <taxon>Tigheibacillus</taxon>
    </lineage>
</organism>
<dbReference type="Pfam" id="PF10710">
    <property type="entry name" value="DUF2512"/>
    <property type="match status" value="1"/>
</dbReference>
<proteinExistence type="predicted"/>
<keyword evidence="1" id="KW-0472">Membrane</keyword>
<feature type="transmembrane region" description="Helical" evidence="1">
    <location>
        <begin position="29"/>
        <end position="47"/>
    </location>
</feature>
<dbReference type="Proteomes" id="UP001228376">
    <property type="component" value="Unassembled WGS sequence"/>
</dbReference>
<reference evidence="2 3" key="1">
    <citation type="submission" date="2023-10" db="EMBL/GenBank/DDBJ databases">
        <title>179-bfca-hs.</title>
        <authorList>
            <person name="Miliotis G."/>
            <person name="Sengupta P."/>
            <person name="Hameed A."/>
            <person name="Chuvochina M."/>
            <person name="Mcdonagh F."/>
            <person name="Simpson A.C."/>
            <person name="Singh N.K."/>
            <person name="Rekha P.D."/>
            <person name="Raman K."/>
            <person name="Hugenholtz P."/>
            <person name="Venkateswaran K."/>
        </authorList>
    </citation>
    <scope>NUCLEOTIDE SEQUENCE [LARGE SCALE GENOMIC DNA]</scope>
    <source>
        <strain evidence="2 3">179-BFC-A-HS</strain>
    </source>
</reference>
<sequence>MAGFIVKIIICPIAILFASWILPNVNFSSWYQPIILGVVIALVGYFMEVLMLRRDTNWLATLLDFLVASAIVYFGSLIFINSYVSFWGAVFTGLIVAITEVFQHYWLLRSDRAGDEDPVTD</sequence>
<feature type="transmembrane region" description="Helical" evidence="1">
    <location>
        <begin position="59"/>
        <end position="80"/>
    </location>
</feature>